<dbReference type="SUPFAM" id="SSF52172">
    <property type="entry name" value="CheY-like"/>
    <property type="match status" value="1"/>
</dbReference>
<accession>A0A6P1DU43</accession>
<dbReference type="Pfam" id="PF00072">
    <property type="entry name" value="Response_reg"/>
    <property type="match status" value="1"/>
</dbReference>
<feature type="region of interest" description="Disordered" evidence="6">
    <location>
        <begin position="1"/>
        <end position="25"/>
    </location>
</feature>
<dbReference type="PROSITE" id="PS00676">
    <property type="entry name" value="SIGMA54_INTERACT_2"/>
    <property type="match status" value="1"/>
</dbReference>
<dbReference type="InterPro" id="IPR025662">
    <property type="entry name" value="Sigma_54_int_dom_ATP-bd_1"/>
</dbReference>
<dbReference type="Gene3D" id="1.10.10.60">
    <property type="entry name" value="Homeodomain-like"/>
    <property type="match status" value="1"/>
</dbReference>
<evidence type="ECO:0000256" key="5">
    <source>
        <dbReference type="PROSITE-ProRule" id="PRU00169"/>
    </source>
</evidence>
<dbReference type="SUPFAM" id="SSF46689">
    <property type="entry name" value="Homeodomain-like"/>
    <property type="match status" value="1"/>
</dbReference>
<evidence type="ECO:0000256" key="2">
    <source>
        <dbReference type="ARBA" id="ARBA00022840"/>
    </source>
</evidence>
<dbReference type="GO" id="GO:0043565">
    <property type="term" value="F:sequence-specific DNA binding"/>
    <property type="evidence" value="ECO:0007669"/>
    <property type="project" value="InterPro"/>
</dbReference>
<dbReference type="Proteomes" id="UP000471640">
    <property type="component" value="Unassembled WGS sequence"/>
</dbReference>
<dbReference type="GO" id="GO:0006355">
    <property type="term" value="P:regulation of DNA-templated transcription"/>
    <property type="evidence" value="ECO:0007669"/>
    <property type="project" value="InterPro"/>
</dbReference>
<keyword evidence="2" id="KW-0067">ATP-binding</keyword>
<keyword evidence="10" id="KW-1185">Reference proteome</keyword>
<dbReference type="AlphaFoldDB" id="A0A6P1DU43"/>
<dbReference type="CDD" id="cd00009">
    <property type="entry name" value="AAA"/>
    <property type="match status" value="1"/>
</dbReference>
<proteinExistence type="predicted"/>
<keyword evidence="1" id="KW-0547">Nucleotide-binding</keyword>
<gene>
    <name evidence="9" type="ORF">G3480_10340</name>
</gene>
<dbReference type="Gene3D" id="1.10.8.60">
    <property type="match status" value="1"/>
</dbReference>
<dbReference type="Gene3D" id="3.40.50.300">
    <property type="entry name" value="P-loop containing nucleotide triphosphate hydrolases"/>
    <property type="match status" value="1"/>
</dbReference>
<dbReference type="EMBL" id="JAAIJR010000034">
    <property type="protein sequence ID" value="NEX20703.1"/>
    <property type="molecule type" value="Genomic_DNA"/>
</dbReference>
<dbReference type="PANTHER" id="PTHR32071:SF91">
    <property type="entry name" value="TUNGSTATE-RESPONSIVE TWO COMPONENT SIGMA54-DEPENDENT SIGNAL TRANSDUCTION SYSTEM RESPONSE REGULATOR FIS FAMILY"/>
    <property type="match status" value="1"/>
</dbReference>
<evidence type="ECO:0000259" key="7">
    <source>
        <dbReference type="PROSITE" id="PS50045"/>
    </source>
</evidence>
<dbReference type="PROSITE" id="PS50045">
    <property type="entry name" value="SIGMA54_INTERACT_4"/>
    <property type="match status" value="1"/>
</dbReference>
<dbReference type="InterPro" id="IPR058031">
    <property type="entry name" value="AAA_lid_NorR"/>
</dbReference>
<dbReference type="SUPFAM" id="SSF52540">
    <property type="entry name" value="P-loop containing nucleoside triphosphate hydrolases"/>
    <property type="match status" value="1"/>
</dbReference>
<dbReference type="CDD" id="cd00156">
    <property type="entry name" value="REC"/>
    <property type="match status" value="1"/>
</dbReference>
<evidence type="ECO:0000256" key="6">
    <source>
        <dbReference type="SAM" id="MobiDB-lite"/>
    </source>
</evidence>
<dbReference type="SMART" id="SM00382">
    <property type="entry name" value="AAA"/>
    <property type="match status" value="1"/>
</dbReference>
<reference evidence="10" key="1">
    <citation type="journal article" date="2020" name="Microbiol. Resour. Announc.">
        <title>Draft Genome Sequences of Thiorhodococcus mannitoliphagus and Thiorhodococcus minor, Purple Sulfur Photosynthetic Bacteria in the Gammaproteobacterial Family Chromatiaceae.</title>
        <authorList>
            <person name="Aviles F.A."/>
            <person name="Meyer T.E."/>
            <person name="Kyndt J.A."/>
        </authorList>
    </citation>
    <scope>NUCLEOTIDE SEQUENCE [LARGE SCALE GENOMIC DNA]</scope>
    <source>
        <strain evidence="10">DSM 18266</strain>
    </source>
</reference>
<keyword evidence="4" id="KW-0804">Transcription</keyword>
<dbReference type="PROSITE" id="PS00675">
    <property type="entry name" value="SIGMA54_INTERACT_1"/>
    <property type="match status" value="1"/>
</dbReference>
<evidence type="ECO:0000256" key="4">
    <source>
        <dbReference type="ARBA" id="ARBA00023163"/>
    </source>
</evidence>
<dbReference type="GO" id="GO:0000160">
    <property type="term" value="P:phosphorelay signal transduction system"/>
    <property type="evidence" value="ECO:0007669"/>
    <property type="project" value="InterPro"/>
</dbReference>
<keyword evidence="3" id="KW-0805">Transcription regulation</keyword>
<dbReference type="InterPro" id="IPR027417">
    <property type="entry name" value="P-loop_NTPase"/>
</dbReference>
<dbReference type="InterPro" id="IPR003593">
    <property type="entry name" value="AAA+_ATPase"/>
</dbReference>
<evidence type="ECO:0000256" key="3">
    <source>
        <dbReference type="ARBA" id="ARBA00023015"/>
    </source>
</evidence>
<dbReference type="PRINTS" id="PR01590">
    <property type="entry name" value="HTHFIS"/>
</dbReference>
<dbReference type="FunFam" id="3.40.50.300:FF:000006">
    <property type="entry name" value="DNA-binding transcriptional regulator NtrC"/>
    <property type="match status" value="1"/>
</dbReference>
<dbReference type="InterPro" id="IPR009057">
    <property type="entry name" value="Homeodomain-like_sf"/>
</dbReference>
<dbReference type="GO" id="GO:0005524">
    <property type="term" value="F:ATP binding"/>
    <property type="evidence" value="ECO:0007669"/>
    <property type="project" value="UniProtKB-KW"/>
</dbReference>
<dbReference type="InterPro" id="IPR025943">
    <property type="entry name" value="Sigma_54_int_dom_ATP-bd_2"/>
</dbReference>
<dbReference type="Gene3D" id="3.40.50.2300">
    <property type="match status" value="1"/>
</dbReference>
<protein>
    <submittedName>
        <fullName evidence="9">Sigma-54-dependent Fis family transcriptional regulator</fullName>
    </submittedName>
</protein>
<evidence type="ECO:0000313" key="10">
    <source>
        <dbReference type="Proteomes" id="UP000471640"/>
    </source>
</evidence>
<dbReference type="InterPro" id="IPR001789">
    <property type="entry name" value="Sig_transdc_resp-reg_receiver"/>
</dbReference>
<keyword evidence="5" id="KW-0597">Phosphoprotein</keyword>
<feature type="modified residue" description="4-aspartylphosphate" evidence="5">
    <location>
        <position position="75"/>
    </location>
</feature>
<dbReference type="Pfam" id="PF00158">
    <property type="entry name" value="Sigma54_activat"/>
    <property type="match status" value="1"/>
</dbReference>
<dbReference type="PROSITE" id="PS50110">
    <property type="entry name" value="RESPONSE_REGULATORY"/>
    <property type="match status" value="1"/>
</dbReference>
<sequence>MTSQPLESRGFDRPGDDRPAPDAGDSILIVDDEPGMLSFIEHSLAPHFARVETAADADTARTLARDLHFDLMIVDIRLQGSESGLALAREIRDRHQADLDVIFVTGYADIYDEIDALRDASADVLRKPFLADQLLTVIQRARERRRVAHERALTQREQDRRPVAKRIVGESESLKEIWRTIHRLAPMPSTVLIKGETGTGKELVARALHDLSDRRGSYVPVNCGAISADLIEGELFGHLRGSFTGAHQARNGLFSHADGGTLFLDEIGEMPLPLQAKLLRVLEERRYRPVGGNQEIPVNARVIAATNRDLAAEVLAGRFRKDLYYRINVVDLRLPPLRERRGDIPFLAGYFLNVLSTELGVPNAELSPWDLEQLMGYDWPGNCRELRNVIERSLLLGKPVAQLLCITPPQAPGASESALGSGPASLERVQRAHILSALAAADGNKTVAARALGVSRKTVERKLKDWSQPDNVSEAD</sequence>
<name>A0A6P1DU43_9GAMM</name>
<feature type="domain" description="Response regulatory" evidence="8">
    <location>
        <begin position="26"/>
        <end position="142"/>
    </location>
</feature>
<comment type="caution">
    <text evidence="9">The sequence shown here is derived from an EMBL/GenBank/DDBJ whole genome shotgun (WGS) entry which is preliminary data.</text>
</comment>
<dbReference type="PANTHER" id="PTHR32071">
    <property type="entry name" value="TRANSCRIPTIONAL REGULATORY PROTEIN"/>
    <property type="match status" value="1"/>
</dbReference>
<dbReference type="InterPro" id="IPR002078">
    <property type="entry name" value="Sigma_54_int"/>
</dbReference>
<dbReference type="RefSeq" id="WP_164653811.1">
    <property type="nucleotide sequence ID" value="NZ_JAAIJR010000034.1"/>
</dbReference>
<evidence type="ECO:0000259" key="8">
    <source>
        <dbReference type="PROSITE" id="PS50110"/>
    </source>
</evidence>
<reference evidence="9 10" key="2">
    <citation type="submission" date="2020-02" db="EMBL/GenBank/DDBJ databases">
        <title>Genome sequences of Thiorhodococcus mannitoliphagus and Thiorhodococcus minor, purple sulfur photosynthetic bacteria in the gammaproteobacterial family, Chromatiaceae.</title>
        <authorList>
            <person name="Aviles F.A."/>
            <person name="Meyer T.E."/>
            <person name="Kyndt J.A."/>
        </authorList>
    </citation>
    <scope>NUCLEOTIDE SEQUENCE [LARGE SCALE GENOMIC DNA]</scope>
    <source>
        <strain evidence="9 10">DSM 18266</strain>
    </source>
</reference>
<organism evidence="9 10">
    <name type="scientific">Thiorhodococcus mannitoliphagus</name>
    <dbReference type="NCBI Taxonomy" id="329406"/>
    <lineage>
        <taxon>Bacteria</taxon>
        <taxon>Pseudomonadati</taxon>
        <taxon>Pseudomonadota</taxon>
        <taxon>Gammaproteobacteria</taxon>
        <taxon>Chromatiales</taxon>
        <taxon>Chromatiaceae</taxon>
        <taxon>Thiorhodococcus</taxon>
    </lineage>
</organism>
<dbReference type="SMART" id="SM00448">
    <property type="entry name" value="REC"/>
    <property type="match status" value="1"/>
</dbReference>
<feature type="compositionally biased region" description="Basic and acidic residues" evidence="6">
    <location>
        <begin position="9"/>
        <end position="20"/>
    </location>
</feature>
<dbReference type="Pfam" id="PF25601">
    <property type="entry name" value="AAA_lid_14"/>
    <property type="match status" value="1"/>
</dbReference>
<dbReference type="Pfam" id="PF02954">
    <property type="entry name" value="HTH_8"/>
    <property type="match status" value="1"/>
</dbReference>
<dbReference type="InterPro" id="IPR002197">
    <property type="entry name" value="HTH_Fis"/>
</dbReference>
<evidence type="ECO:0000313" key="9">
    <source>
        <dbReference type="EMBL" id="NEX20703.1"/>
    </source>
</evidence>
<evidence type="ECO:0000256" key="1">
    <source>
        <dbReference type="ARBA" id="ARBA00022741"/>
    </source>
</evidence>
<feature type="domain" description="Sigma-54 factor interaction" evidence="7">
    <location>
        <begin position="167"/>
        <end position="395"/>
    </location>
</feature>
<dbReference type="InterPro" id="IPR011006">
    <property type="entry name" value="CheY-like_superfamily"/>
</dbReference>